<evidence type="ECO:0000313" key="5">
    <source>
        <dbReference type="EMBL" id="OAB88292.1"/>
    </source>
</evidence>
<dbReference type="InterPro" id="IPR029044">
    <property type="entry name" value="Nucleotide-diphossugar_trans"/>
</dbReference>
<dbReference type="GO" id="GO:0016757">
    <property type="term" value="F:glycosyltransferase activity"/>
    <property type="evidence" value="ECO:0007669"/>
    <property type="project" value="UniProtKB-KW"/>
</dbReference>
<keyword evidence="6" id="KW-1185">Reference proteome</keyword>
<dbReference type="EMBL" id="LQZG01000001">
    <property type="protein sequence ID" value="OAB88292.1"/>
    <property type="molecule type" value="Genomic_DNA"/>
</dbReference>
<evidence type="ECO:0000256" key="4">
    <source>
        <dbReference type="ARBA" id="ARBA00022679"/>
    </source>
</evidence>
<keyword evidence="3" id="KW-0328">Glycosyltransferase</keyword>
<comment type="similarity">
    <text evidence="2">Belongs to the glycosyltransferase 2 family.</text>
</comment>
<reference evidence="5 6" key="1">
    <citation type="submission" date="2016-01" db="EMBL/GenBank/DDBJ databases">
        <title>Janibacter melonis strain CD11_4 genome sequencing and assembly.</title>
        <authorList>
            <person name="Nair G.R."/>
            <person name="Kaur G."/>
            <person name="Chander A.M."/>
            <person name="Mayilraj S."/>
        </authorList>
    </citation>
    <scope>NUCLEOTIDE SEQUENCE [LARGE SCALE GENOMIC DNA]</scope>
    <source>
        <strain evidence="5 6">CD11-4</strain>
    </source>
</reference>
<dbReference type="SUPFAM" id="SSF53448">
    <property type="entry name" value="Nucleotide-diphospho-sugar transferases"/>
    <property type="match status" value="1"/>
</dbReference>
<dbReference type="AlphaFoldDB" id="A0A176QF19"/>
<evidence type="ECO:0000256" key="3">
    <source>
        <dbReference type="ARBA" id="ARBA00022676"/>
    </source>
</evidence>
<dbReference type="PANTHER" id="PTHR43179">
    <property type="entry name" value="RHAMNOSYLTRANSFERASE WBBL"/>
    <property type="match status" value="1"/>
</dbReference>
<sequence>MAEGTVVVTVAHGRHEHLLRQRRLLSEVAPGTPHVVVAMDDAQIVALLRDDPHVGVVEVPGRPDGLPLAAARNAGVSTALDSGAELVVLLDVDCLPGPGLLEGYERAAAQVPDDLLCGPVTYLPEGVLPERADELAGLSRPHPARPAPAPGELVRDGDHDLFWSLSFAVTPSTWRTLGGFCEEYVGYGGEDTDLAWTARDRGVGLTWVGGAQAYHQWHPVSSPPVEHVVDIVRNARVAHRRWGRWPMRGWFAELEALGLVRWEADGPVVAAESVPGPTIGS</sequence>
<evidence type="ECO:0000313" key="6">
    <source>
        <dbReference type="Proteomes" id="UP000076976"/>
    </source>
</evidence>
<dbReference type="PANTHER" id="PTHR43179:SF12">
    <property type="entry name" value="GALACTOFURANOSYLTRANSFERASE GLFT2"/>
    <property type="match status" value="1"/>
</dbReference>
<protein>
    <submittedName>
        <fullName evidence="5">Sugar transferase</fullName>
    </submittedName>
</protein>
<gene>
    <name evidence="5" type="ORF">AWH69_00270</name>
</gene>
<comment type="caution">
    <text evidence="5">The sequence shown here is derived from an EMBL/GenBank/DDBJ whole genome shotgun (WGS) entry which is preliminary data.</text>
</comment>
<name>A0A176QF19_9MICO</name>
<dbReference type="STRING" id="262209.AWH69_00270"/>
<organism evidence="5 6">
    <name type="scientific">Janibacter melonis</name>
    <dbReference type="NCBI Taxonomy" id="262209"/>
    <lineage>
        <taxon>Bacteria</taxon>
        <taxon>Bacillati</taxon>
        <taxon>Actinomycetota</taxon>
        <taxon>Actinomycetes</taxon>
        <taxon>Micrococcales</taxon>
        <taxon>Intrasporangiaceae</taxon>
        <taxon>Janibacter</taxon>
    </lineage>
</organism>
<evidence type="ECO:0000256" key="2">
    <source>
        <dbReference type="ARBA" id="ARBA00006739"/>
    </source>
</evidence>
<dbReference type="RefSeq" id="WP_068269788.1">
    <property type="nucleotide sequence ID" value="NZ_LQZG01000001.1"/>
</dbReference>
<keyword evidence="4 5" id="KW-0808">Transferase</keyword>
<accession>A0A176QF19</accession>
<dbReference type="Gene3D" id="3.90.550.10">
    <property type="entry name" value="Spore Coat Polysaccharide Biosynthesis Protein SpsA, Chain A"/>
    <property type="match status" value="1"/>
</dbReference>
<dbReference type="Proteomes" id="UP000076976">
    <property type="component" value="Unassembled WGS sequence"/>
</dbReference>
<comment type="pathway">
    <text evidence="1">Cell wall biogenesis; cell wall polysaccharide biosynthesis.</text>
</comment>
<proteinExistence type="inferred from homology"/>
<evidence type="ECO:0000256" key="1">
    <source>
        <dbReference type="ARBA" id="ARBA00004776"/>
    </source>
</evidence>